<reference evidence="1 2" key="2">
    <citation type="submission" date="2007-06" db="EMBL/GenBank/DDBJ databases">
        <title>Draft genome sequence of Pseudoflavonifractor capillosus ATCC 29799.</title>
        <authorList>
            <person name="Sudarsanam P."/>
            <person name="Ley R."/>
            <person name="Guruge J."/>
            <person name="Turnbaugh P.J."/>
            <person name="Mahowald M."/>
            <person name="Liep D."/>
            <person name="Gordon J."/>
        </authorList>
    </citation>
    <scope>NUCLEOTIDE SEQUENCE [LARGE SCALE GENOMIC DNA]</scope>
    <source>
        <strain evidence="1 2">ATCC 29799</strain>
    </source>
</reference>
<sequence length="44" mass="4874">MSGSAPRQRKKSPGTAGGLFLPFSRIFSPCSSGYLWLFFYSARI</sequence>
<dbReference type="STRING" id="411467.BACCAP_00481"/>
<name>A6NQL0_9FIRM</name>
<dbReference type="AlphaFoldDB" id="A6NQL0"/>
<dbReference type="Proteomes" id="UP000003639">
    <property type="component" value="Unassembled WGS sequence"/>
</dbReference>
<proteinExistence type="predicted"/>
<accession>A6NQL0</accession>
<dbReference type="EMBL" id="AAXG02000004">
    <property type="protein sequence ID" value="EDN01815.1"/>
    <property type="molecule type" value="Genomic_DNA"/>
</dbReference>
<evidence type="ECO:0000313" key="2">
    <source>
        <dbReference type="Proteomes" id="UP000003639"/>
    </source>
</evidence>
<organism evidence="1 2">
    <name type="scientific">Pseudoflavonifractor capillosus ATCC 29799</name>
    <dbReference type="NCBI Taxonomy" id="411467"/>
    <lineage>
        <taxon>Bacteria</taxon>
        <taxon>Bacillati</taxon>
        <taxon>Bacillota</taxon>
        <taxon>Clostridia</taxon>
        <taxon>Eubacteriales</taxon>
        <taxon>Oscillospiraceae</taxon>
        <taxon>Pseudoflavonifractor</taxon>
    </lineage>
</organism>
<evidence type="ECO:0000313" key="1">
    <source>
        <dbReference type="EMBL" id="EDN01815.1"/>
    </source>
</evidence>
<comment type="caution">
    <text evidence="1">The sequence shown here is derived from an EMBL/GenBank/DDBJ whole genome shotgun (WGS) entry which is preliminary data.</text>
</comment>
<gene>
    <name evidence="1" type="ORF">BACCAP_00481</name>
</gene>
<keyword evidence="2" id="KW-1185">Reference proteome</keyword>
<reference evidence="1 2" key="1">
    <citation type="submission" date="2007-04" db="EMBL/GenBank/DDBJ databases">
        <authorList>
            <person name="Fulton L."/>
            <person name="Clifton S."/>
            <person name="Fulton B."/>
            <person name="Xu J."/>
            <person name="Minx P."/>
            <person name="Pepin K.H."/>
            <person name="Johnson M."/>
            <person name="Thiruvilangam P."/>
            <person name="Bhonagiri V."/>
            <person name="Nash W.E."/>
            <person name="Mardis E.R."/>
            <person name="Wilson R.K."/>
        </authorList>
    </citation>
    <scope>NUCLEOTIDE SEQUENCE [LARGE SCALE GENOMIC DNA]</scope>
    <source>
        <strain evidence="1 2">ATCC 29799</strain>
    </source>
</reference>
<protein>
    <submittedName>
        <fullName evidence="1">Uncharacterized protein</fullName>
    </submittedName>
</protein>